<reference evidence="5" key="2">
    <citation type="submission" date="2025-08" db="UniProtKB">
        <authorList>
            <consortium name="RefSeq"/>
        </authorList>
    </citation>
    <scope>IDENTIFICATION</scope>
    <source>
        <tissue evidence="5">Leaf</tissue>
    </source>
</reference>
<reference evidence="4" key="1">
    <citation type="journal article" date="2019" name="Database">
        <title>The radish genome database (RadishGD): an integrated information resource for radish genomics.</title>
        <authorList>
            <person name="Yu H.J."/>
            <person name="Baek S."/>
            <person name="Lee Y.J."/>
            <person name="Cho A."/>
            <person name="Mun J.H."/>
        </authorList>
    </citation>
    <scope>NUCLEOTIDE SEQUENCE [LARGE SCALE GENOMIC DNA]</scope>
    <source>
        <strain evidence="4">cv. WK10039</strain>
    </source>
</reference>
<sequence length="721" mass="82527">MSQEPLNIDESLEVDDKAPLWIYVKKIEKLPGGGSWKFECKFCRNSYVGSHSRVLTHLLKEGKGIKGCLKVTPQQRVNLKKLVDDCKERIERAATKPVPLPSSSRNMSSSSLDYDMSYKVPNATESDPKKRKGPLEKAFNNEAREQCDGEVSRMFYTGGLSFNLARNPHYRNSYVRASQIPGYVPPGYNALRTTLLQKERKNIEMHLQPLKNTWKQKGVSICSDGWSDPQRRPIFNLIAANESGPLMLRAINTHGEIKTGEMIAELIIGGIKEAGHENVVQVVTDNASNCVKAGALISAKFPTIFWTLCVVHTLNLALKNICSPLLSTRNNEEVYDACYWIKSLSEDVNWIKNYIMNHAMRLVMFTEHCDLKLLTIASTRFASTVVMLKRFKKIKTGLQQMVISPKWDDYKEDGVERASAVKKKILDEMFWEELEYALSFTLPIYSVIRAADTDKPSLHLVFEWWENMIQNVKKAIFKKERKQLNEDSVFWNAVHSVLTSRWSKSNTPLHCMAHSLNPKYYSSEWLAEEDSRKVPHQDLDVTRERKNCIMKYFPNQDERREVNVEYSNFSLCIEDFGSVDVIHDRFILEPLTWWAGYGSSAPKLQILAFKLLGQPSSSSCCERNWSTYKFIHSAIRNKIVPQRAEDLVFVHTNLRLLSRRSSAYKEGPSSMWDVGGDQFDSLDEINLGRLEFEDLSLDEPELEAVLFGGDAENEIDDELDI</sequence>
<feature type="region of interest" description="Disordered" evidence="1">
    <location>
        <begin position="118"/>
        <end position="143"/>
    </location>
</feature>
<dbReference type="OrthoDB" id="2017576at2759"/>
<proteinExistence type="predicted"/>
<evidence type="ECO:0000256" key="1">
    <source>
        <dbReference type="SAM" id="MobiDB-lite"/>
    </source>
</evidence>
<dbReference type="InterPro" id="IPR008906">
    <property type="entry name" value="HATC_C_dom"/>
</dbReference>
<dbReference type="GO" id="GO:0046983">
    <property type="term" value="F:protein dimerization activity"/>
    <property type="evidence" value="ECO:0007669"/>
    <property type="project" value="InterPro"/>
</dbReference>
<protein>
    <submittedName>
        <fullName evidence="5">Uncharacterized protein LOC108828981</fullName>
    </submittedName>
</protein>
<dbReference type="AlphaFoldDB" id="A0A9W3DHN7"/>
<dbReference type="Pfam" id="PF04937">
    <property type="entry name" value="DUF659"/>
    <property type="match status" value="1"/>
</dbReference>
<dbReference type="Proteomes" id="UP000504610">
    <property type="component" value="Chromosome 4"/>
</dbReference>
<dbReference type="PANTHER" id="PTHR32166:SF81">
    <property type="entry name" value="OS06G0658400 PROTEIN"/>
    <property type="match status" value="1"/>
</dbReference>
<dbReference type="KEGG" id="rsz:108828981"/>
<dbReference type="SUPFAM" id="SSF53098">
    <property type="entry name" value="Ribonuclease H-like"/>
    <property type="match status" value="1"/>
</dbReference>
<evidence type="ECO:0000259" key="3">
    <source>
        <dbReference type="Pfam" id="PF05699"/>
    </source>
</evidence>
<name>A0A9W3DHN7_RAPSA</name>
<dbReference type="InterPro" id="IPR007021">
    <property type="entry name" value="DUF659"/>
</dbReference>
<evidence type="ECO:0000313" key="4">
    <source>
        <dbReference type="Proteomes" id="UP000504610"/>
    </source>
</evidence>
<dbReference type="PANTHER" id="PTHR32166">
    <property type="entry name" value="OSJNBA0013A04.12 PROTEIN"/>
    <property type="match status" value="1"/>
</dbReference>
<feature type="domain" description="HAT C-terminal dimerisation" evidence="3">
    <location>
        <begin position="586"/>
        <end position="654"/>
    </location>
</feature>
<evidence type="ECO:0000313" key="5">
    <source>
        <dbReference type="RefSeq" id="XP_056863421.1"/>
    </source>
</evidence>
<keyword evidence="4" id="KW-1185">Reference proteome</keyword>
<organism evidence="4 5">
    <name type="scientific">Raphanus sativus</name>
    <name type="common">Radish</name>
    <name type="synonym">Raphanus raphanistrum var. sativus</name>
    <dbReference type="NCBI Taxonomy" id="3726"/>
    <lineage>
        <taxon>Eukaryota</taxon>
        <taxon>Viridiplantae</taxon>
        <taxon>Streptophyta</taxon>
        <taxon>Embryophyta</taxon>
        <taxon>Tracheophyta</taxon>
        <taxon>Spermatophyta</taxon>
        <taxon>Magnoliopsida</taxon>
        <taxon>eudicotyledons</taxon>
        <taxon>Gunneridae</taxon>
        <taxon>Pentapetalae</taxon>
        <taxon>rosids</taxon>
        <taxon>malvids</taxon>
        <taxon>Brassicales</taxon>
        <taxon>Brassicaceae</taxon>
        <taxon>Brassiceae</taxon>
        <taxon>Raphanus</taxon>
    </lineage>
</organism>
<dbReference type="InterPro" id="IPR012337">
    <property type="entry name" value="RNaseH-like_sf"/>
</dbReference>
<dbReference type="Pfam" id="PF05699">
    <property type="entry name" value="Dimer_Tnp_hAT"/>
    <property type="match status" value="1"/>
</dbReference>
<dbReference type="RefSeq" id="XP_056863421.1">
    <property type="nucleotide sequence ID" value="XM_057007441.1"/>
</dbReference>
<evidence type="ECO:0000259" key="2">
    <source>
        <dbReference type="Pfam" id="PF04937"/>
    </source>
</evidence>
<gene>
    <name evidence="5" type="primary">LOC108828981</name>
</gene>
<feature type="domain" description="DUF659" evidence="2">
    <location>
        <begin position="186"/>
        <end position="348"/>
    </location>
</feature>
<accession>A0A9W3DHN7</accession>
<dbReference type="GeneID" id="108828981"/>